<name>A0A0E4FY94_9BRAD</name>
<evidence type="ECO:0000313" key="4">
    <source>
        <dbReference type="Proteomes" id="UP000063308"/>
    </source>
</evidence>
<protein>
    <submittedName>
        <fullName evidence="3">Glycosyl transferase</fullName>
    </submittedName>
</protein>
<proteinExistence type="predicted"/>
<dbReference type="Proteomes" id="UP000063308">
    <property type="component" value="Chromosome"/>
</dbReference>
<dbReference type="Pfam" id="PF00534">
    <property type="entry name" value="Glycos_transf_1"/>
    <property type="match status" value="1"/>
</dbReference>
<dbReference type="EMBL" id="AP014685">
    <property type="protein sequence ID" value="BAR62559.1"/>
    <property type="molecule type" value="Genomic_DNA"/>
</dbReference>
<evidence type="ECO:0000259" key="1">
    <source>
        <dbReference type="Pfam" id="PF00534"/>
    </source>
</evidence>
<dbReference type="Pfam" id="PF13439">
    <property type="entry name" value="Glyco_transf_4"/>
    <property type="match status" value="1"/>
</dbReference>
<dbReference type="GeneID" id="46492214"/>
<feature type="domain" description="Glycosyl transferase family 1" evidence="1">
    <location>
        <begin position="174"/>
        <end position="314"/>
    </location>
</feature>
<dbReference type="InterPro" id="IPR028098">
    <property type="entry name" value="Glyco_trans_4-like_N"/>
</dbReference>
<dbReference type="InterPro" id="IPR001296">
    <property type="entry name" value="Glyco_trans_1"/>
</dbReference>
<evidence type="ECO:0000313" key="3">
    <source>
        <dbReference type="EMBL" id="BAR62559.1"/>
    </source>
</evidence>
<gene>
    <name evidence="3" type="ORF">NK6_9420</name>
</gene>
<dbReference type="GO" id="GO:0016757">
    <property type="term" value="F:glycosyltransferase activity"/>
    <property type="evidence" value="ECO:0007669"/>
    <property type="project" value="InterPro"/>
</dbReference>
<accession>A0A0E4FY94</accession>
<keyword evidence="3" id="KW-0808">Transferase</keyword>
<dbReference type="PANTHER" id="PTHR12526">
    <property type="entry name" value="GLYCOSYLTRANSFERASE"/>
    <property type="match status" value="1"/>
</dbReference>
<dbReference type="OMA" id="HTLHGIF"/>
<dbReference type="Gene3D" id="3.40.50.2000">
    <property type="entry name" value="Glycogen Phosphorylase B"/>
    <property type="match status" value="2"/>
</dbReference>
<dbReference type="AlphaFoldDB" id="A0A0E4FY94"/>
<dbReference type="PANTHER" id="PTHR12526:SF595">
    <property type="entry name" value="BLL5217 PROTEIN"/>
    <property type="match status" value="1"/>
</dbReference>
<reference evidence="3 4" key="1">
    <citation type="submission" date="2014-11" db="EMBL/GenBank/DDBJ databases">
        <title>Symbiosis island explosion on the genome of extra-slow-growing strains of soybean bradyrhizobia with massive insertion sequences.</title>
        <authorList>
            <person name="Iida T."/>
            <person name="Minamisawa K."/>
        </authorList>
    </citation>
    <scope>NUCLEOTIDE SEQUENCE [LARGE SCALE GENOMIC DNA]</scope>
    <source>
        <strain evidence="3 4">NK6</strain>
    </source>
</reference>
<dbReference type="RefSeq" id="WP_011087973.1">
    <property type="nucleotide sequence ID" value="NZ_AP022638.1"/>
</dbReference>
<sequence>MRIAQIAPLFESVPPRLYGGTERVVSYLTEELIRQGHQVTLFASGDSITSAELVPCVPRALRLDPDARDPIPHHALMLDKVRERADDFDILHFHVDYLHFPLFRSESGRTVTTLHGRQDLADHMPFYRWFSEMPLISISNAQRAPLPSAKFVGTVYHGIPVDLHKSTWTSAGGYLAFLGRISPEKRPDRAIAIARAAGVPLKIAAKVDKVDEAYFQQVIAPLLNGTDVEFVGEINESAKTEFLGRAAGLLFPIDWPEPFGLVMIEAMACGTPVLAFRCGSVPEIVEDGLTGRIVSSLDEAVQAIPELLALDRKAIRMRFEERFSSRRMASDYVKIYHSILRSHAARQTKISAVAALSAKAARSLEGSPAIGRLDALEQVIMRPEEGRRKGAAGAKQKRTSGCGASLGLEA</sequence>
<dbReference type="SUPFAM" id="SSF53756">
    <property type="entry name" value="UDP-Glycosyltransferase/glycogen phosphorylase"/>
    <property type="match status" value="1"/>
</dbReference>
<dbReference type="CDD" id="cd03802">
    <property type="entry name" value="GT4_AviGT4-like"/>
    <property type="match status" value="1"/>
</dbReference>
<organism evidence="3 4">
    <name type="scientific">Bradyrhizobium diazoefficiens</name>
    <dbReference type="NCBI Taxonomy" id="1355477"/>
    <lineage>
        <taxon>Bacteria</taxon>
        <taxon>Pseudomonadati</taxon>
        <taxon>Pseudomonadota</taxon>
        <taxon>Alphaproteobacteria</taxon>
        <taxon>Hyphomicrobiales</taxon>
        <taxon>Nitrobacteraceae</taxon>
        <taxon>Bradyrhizobium</taxon>
    </lineage>
</organism>
<evidence type="ECO:0000259" key="2">
    <source>
        <dbReference type="Pfam" id="PF13439"/>
    </source>
</evidence>
<feature type="domain" description="Glycosyltransferase subfamily 4-like N-terminal" evidence="2">
    <location>
        <begin position="18"/>
        <end position="130"/>
    </location>
</feature>